<feature type="compositionally biased region" description="Basic and acidic residues" evidence="1">
    <location>
        <begin position="107"/>
        <end position="117"/>
    </location>
</feature>
<feature type="region of interest" description="Disordered" evidence="1">
    <location>
        <begin position="129"/>
        <end position="203"/>
    </location>
</feature>
<feature type="compositionally biased region" description="Basic and acidic residues" evidence="1">
    <location>
        <begin position="134"/>
        <end position="156"/>
    </location>
</feature>
<keyword evidence="3" id="KW-1185">Reference proteome</keyword>
<feature type="compositionally biased region" description="Basic and acidic residues" evidence="1">
    <location>
        <begin position="185"/>
        <end position="196"/>
    </location>
</feature>
<evidence type="ECO:0000256" key="1">
    <source>
        <dbReference type="SAM" id="MobiDB-lite"/>
    </source>
</evidence>
<organism evidence="2 3">
    <name type="scientific">Coniochaeta hoffmannii</name>
    <dbReference type="NCBI Taxonomy" id="91930"/>
    <lineage>
        <taxon>Eukaryota</taxon>
        <taxon>Fungi</taxon>
        <taxon>Dikarya</taxon>
        <taxon>Ascomycota</taxon>
        <taxon>Pezizomycotina</taxon>
        <taxon>Sordariomycetes</taxon>
        <taxon>Sordariomycetidae</taxon>
        <taxon>Coniochaetales</taxon>
        <taxon>Coniochaetaceae</taxon>
        <taxon>Coniochaeta</taxon>
    </lineage>
</organism>
<reference evidence="2" key="1">
    <citation type="submission" date="2022-07" db="EMBL/GenBank/DDBJ databases">
        <title>Fungi with potential for degradation of polypropylene.</title>
        <authorList>
            <person name="Gostincar C."/>
        </authorList>
    </citation>
    <scope>NUCLEOTIDE SEQUENCE</scope>
    <source>
        <strain evidence="2">EXF-13287</strain>
    </source>
</reference>
<proteinExistence type="predicted"/>
<evidence type="ECO:0000313" key="2">
    <source>
        <dbReference type="EMBL" id="KAJ9137356.1"/>
    </source>
</evidence>
<dbReference type="AlphaFoldDB" id="A0AA38VF16"/>
<name>A0AA38VF16_9PEZI</name>
<evidence type="ECO:0000313" key="3">
    <source>
        <dbReference type="Proteomes" id="UP001174691"/>
    </source>
</evidence>
<dbReference type="EMBL" id="JANBVN010000162">
    <property type="protein sequence ID" value="KAJ9137356.1"/>
    <property type="molecule type" value="Genomic_DNA"/>
</dbReference>
<feature type="region of interest" description="Disordered" evidence="1">
    <location>
        <begin position="94"/>
        <end position="117"/>
    </location>
</feature>
<gene>
    <name evidence="2" type="ORF">NKR19_g8272</name>
</gene>
<feature type="region of interest" description="Disordered" evidence="1">
    <location>
        <begin position="50"/>
        <end position="71"/>
    </location>
</feature>
<sequence length="284" mass="32038">MVERDIQEFLKTGSWTTSRAKSPARSFNLALHKSRFPPPPSVEDEVESLAREHGSTIVSGTSDEDPKFPGDVEQFPILQEVHEFNPERRFVLVSDSKPASEVGVSGDDTRKNPVKEEYEANTCRKYIVVPSDDESAKEPGKRPGLEKRRSRQELPRIDTGVEQEQQPGGSRRNRDRSRSATHADNQGHDYFDRPREAQTAGDGLLSPVITSKYSSKGRDRAYYDTNGGSSVVEIEELTPWILRDTNDLRPTQSRLDPSGEAVRIPDIERRFLLLGQHVMGRRLV</sequence>
<dbReference type="Proteomes" id="UP001174691">
    <property type="component" value="Unassembled WGS sequence"/>
</dbReference>
<accession>A0AA38VF16</accession>
<comment type="caution">
    <text evidence="2">The sequence shown here is derived from an EMBL/GenBank/DDBJ whole genome shotgun (WGS) entry which is preliminary data.</text>
</comment>
<protein>
    <submittedName>
        <fullName evidence="2">Uncharacterized protein</fullName>
    </submittedName>
</protein>